<feature type="compositionally biased region" description="Basic and acidic residues" evidence="1">
    <location>
        <begin position="95"/>
        <end position="118"/>
    </location>
</feature>
<comment type="caution">
    <text evidence="2">The sequence shown here is derived from an EMBL/GenBank/DDBJ whole genome shotgun (WGS) entry which is preliminary data.</text>
</comment>
<organism evidence="2 3">
    <name type="scientific">Streptomyces sulfonofaciens</name>
    <dbReference type="NCBI Taxonomy" id="68272"/>
    <lineage>
        <taxon>Bacteria</taxon>
        <taxon>Bacillati</taxon>
        <taxon>Actinomycetota</taxon>
        <taxon>Actinomycetes</taxon>
        <taxon>Kitasatosporales</taxon>
        <taxon>Streptomycetaceae</taxon>
        <taxon>Streptomyces</taxon>
    </lineage>
</organism>
<proteinExistence type="predicted"/>
<reference evidence="2" key="1">
    <citation type="journal article" date="2014" name="Int. J. Syst. Evol. Microbiol.">
        <title>Complete genome sequence of Corynebacterium casei LMG S-19264T (=DSM 44701T), isolated from a smear-ripened cheese.</title>
        <authorList>
            <consortium name="US DOE Joint Genome Institute (JGI-PGF)"/>
            <person name="Walter F."/>
            <person name="Albersmeier A."/>
            <person name="Kalinowski J."/>
            <person name="Ruckert C."/>
        </authorList>
    </citation>
    <scope>NUCLEOTIDE SEQUENCE</scope>
    <source>
        <strain evidence="2">JCM 5069</strain>
    </source>
</reference>
<protein>
    <recommendedName>
        <fullName evidence="4">Hydrogenase expression protein HypF</fullName>
    </recommendedName>
</protein>
<evidence type="ECO:0000313" key="3">
    <source>
        <dbReference type="Proteomes" id="UP000603708"/>
    </source>
</evidence>
<feature type="compositionally biased region" description="Gly residues" evidence="1">
    <location>
        <begin position="173"/>
        <end position="182"/>
    </location>
</feature>
<evidence type="ECO:0000256" key="1">
    <source>
        <dbReference type="SAM" id="MobiDB-lite"/>
    </source>
</evidence>
<name>A0A919GA12_9ACTN</name>
<sequence length="428" mass="43136">MRADEVHHEDFEGESRERTGGRHAAGRHAAPRRPLFTRLQMPAGKAIALAAMPTAVLMGMGLTPTLAQAKPLPKNPFQDGPCVTQPDESPDDAEKDGKAGDKDGKTGKAGDSTGKDTSDEAGDGKSGGASATPAPSDSATPSGTPGSPSSDGAGTDPAPSPSASSSSKDSDGGLLGDLGGALGSVLSPGRHESAAPQSSPSPSAGSATGSGKDSGSVVDKVAGTAEDTVGKVADTAEHVTDGVKDAAGKAVEPSSSADNPLAPDASGKDAYPCVVEKKSAGEDETPPVPIPNQPWNLQASSLLLKGLDYKGVVNLTMPNGRTKQALKFTTDGGVDIGDLHQTVAGPDGKTYHVQAAPGSTSTIRGGQVTMYTERLSGNLFGVIPIVFDPEHPPPLNVPVALFTHVNIVQAGQFGGNLTVPGLHQYLTG</sequence>
<keyword evidence="3" id="KW-1185">Reference proteome</keyword>
<evidence type="ECO:0000313" key="2">
    <source>
        <dbReference type="EMBL" id="GHH80768.1"/>
    </source>
</evidence>
<feature type="compositionally biased region" description="Low complexity" evidence="1">
    <location>
        <begin position="194"/>
        <end position="211"/>
    </location>
</feature>
<reference evidence="2" key="2">
    <citation type="submission" date="2020-09" db="EMBL/GenBank/DDBJ databases">
        <authorList>
            <person name="Sun Q."/>
            <person name="Ohkuma M."/>
        </authorList>
    </citation>
    <scope>NUCLEOTIDE SEQUENCE</scope>
    <source>
        <strain evidence="2">JCM 5069</strain>
    </source>
</reference>
<evidence type="ECO:0008006" key="4">
    <source>
        <dbReference type="Google" id="ProtNLM"/>
    </source>
</evidence>
<feature type="region of interest" description="Disordered" evidence="1">
    <location>
        <begin position="1"/>
        <end position="37"/>
    </location>
</feature>
<dbReference type="AlphaFoldDB" id="A0A919GA12"/>
<gene>
    <name evidence="2" type="ORF">GCM10018793_36690</name>
</gene>
<feature type="compositionally biased region" description="Basic and acidic residues" evidence="1">
    <location>
        <begin position="1"/>
        <end position="20"/>
    </location>
</feature>
<feature type="compositionally biased region" description="Basic and acidic residues" evidence="1">
    <location>
        <begin position="234"/>
        <end position="247"/>
    </location>
</feature>
<dbReference type="Proteomes" id="UP000603708">
    <property type="component" value="Unassembled WGS sequence"/>
</dbReference>
<dbReference type="EMBL" id="BNCD01000010">
    <property type="protein sequence ID" value="GHH80768.1"/>
    <property type="molecule type" value="Genomic_DNA"/>
</dbReference>
<dbReference type="RefSeq" id="WP_229924735.1">
    <property type="nucleotide sequence ID" value="NZ_BNCD01000010.1"/>
</dbReference>
<feature type="region of interest" description="Disordered" evidence="1">
    <location>
        <begin position="66"/>
        <end position="269"/>
    </location>
</feature>
<feature type="compositionally biased region" description="Low complexity" evidence="1">
    <location>
        <begin position="128"/>
        <end position="167"/>
    </location>
</feature>
<accession>A0A919GA12</accession>